<evidence type="ECO:0000313" key="3">
    <source>
        <dbReference type="Proteomes" id="UP001175000"/>
    </source>
</evidence>
<dbReference type="EMBL" id="JAULSU010000007">
    <property type="protein sequence ID" value="KAK0611336.1"/>
    <property type="molecule type" value="Genomic_DNA"/>
</dbReference>
<gene>
    <name evidence="2" type="ORF">B0T14DRAFT_464421</name>
</gene>
<reference evidence="2" key="1">
    <citation type="submission" date="2023-06" db="EMBL/GenBank/DDBJ databases">
        <title>Genome-scale phylogeny and comparative genomics of the fungal order Sordariales.</title>
        <authorList>
            <consortium name="Lawrence Berkeley National Laboratory"/>
            <person name="Hensen N."/>
            <person name="Bonometti L."/>
            <person name="Westerberg I."/>
            <person name="Brannstrom I.O."/>
            <person name="Guillou S."/>
            <person name="Cros-Aarteil S."/>
            <person name="Calhoun S."/>
            <person name="Haridas S."/>
            <person name="Kuo A."/>
            <person name="Mondo S."/>
            <person name="Pangilinan J."/>
            <person name="Riley R."/>
            <person name="Labutti K."/>
            <person name="Andreopoulos B."/>
            <person name="Lipzen A."/>
            <person name="Chen C."/>
            <person name="Yanf M."/>
            <person name="Daum C."/>
            <person name="Ng V."/>
            <person name="Clum A."/>
            <person name="Steindorff A."/>
            <person name="Ohm R."/>
            <person name="Martin F."/>
            <person name="Silar P."/>
            <person name="Natvig D."/>
            <person name="Lalanne C."/>
            <person name="Gautier V."/>
            <person name="Ament-Velasquez S.L."/>
            <person name="Kruys A."/>
            <person name="Hutchinson M.I."/>
            <person name="Powell A.J."/>
            <person name="Barry K."/>
            <person name="Miller A.N."/>
            <person name="Grigoriev I.V."/>
            <person name="Debuchy R."/>
            <person name="Gladieux P."/>
            <person name="Thoren M.H."/>
            <person name="Johannesson H."/>
        </authorList>
    </citation>
    <scope>NUCLEOTIDE SEQUENCE</scope>
    <source>
        <strain evidence="2">CBS 606.72</strain>
    </source>
</reference>
<dbReference type="GO" id="GO:0000139">
    <property type="term" value="C:Golgi membrane"/>
    <property type="evidence" value="ECO:0007669"/>
    <property type="project" value="InterPro"/>
</dbReference>
<dbReference type="GO" id="GO:0016757">
    <property type="term" value="F:glycosyltransferase activity"/>
    <property type="evidence" value="ECO:0007669"/>
    <property type="project" value="InterPro"/>
</dbReference>
<proteinExistence type="predicted"/>
<dbReference type="PANTHER" id="PTHR31410:SF1">
    <property type="entry name" value="POST-GPI ATTACHMENT TO PROTEINS FACTOR 4"/>
    <property type="match status" value="1"/>
</dbReference>
<accession>A0AA39WCT2</accession>
<dbReference type="AlphaFoldDB" id="A0AA39WCT2"/>
<feature type="transmembrane region" description="Helical" evidence="1">
    <location>
        <begin position="314"/>
        <end position="337"/>
    </location>
</feature>
<evidence type="ECO:0000256" key="1">
    <source>
        <dbReference type="SAM" id="Phobius"/>
    </source>
</evidence>
<evidence type="ECO:0008006" key="4">
    <source>
        <dbReference type="Google" id="ProtNLM"/>
    </source>
</evidence>
<keyword evidence="3" id="KW-1185">Reference proteome</keyword>
<dbReference type="InterPro" id="IPR029675">
    <property type="entry name" value="PGAP4"/>
</dbReference>
<feature type="transmembrane region" description="Helical" evidence="1">
    <location>
        <begin position="275"/>
        <end position="293"/>
    </location>
</feature>
<dbReference type="Proteomes" id="UP001175000">
    <property type="component" value="Unassembled WGS sequence"/>
</dbReference>
<keyword evidence="1" id="KW-0812">Transmembrane</keyword>
<keyword evidence="1" id="KW-1133">Transmembrane helix</keyword>
<dbReference type="GO" id="GO:0006506">
    <property type="term" value="P:GPI anchor biosynthetic process"/>
    <property type="evidence" value="ECO:0007669"/>
    <property type="project" value="InterPro"/>
</dbReference>
<dbReference type="PANTHER" id="PTHR31410">
    <property type="entry name" value="TRANSMEMBRANE PROTEIN 246"/>
    <property type="match status" value="1"/>
</dbReference>
<comment type="caution">
    <text evidence="2">The sequence shown here is derived from an EMBL/GenBank/DDBJ whole genome shotgun (WGS) entry which is preliminary data.</text>
</comment>
<name>A0AA39WCT2_9PEZI</name>
<sequence length="408" mass="46411">MGMRTSLRILAFHSGAAILWVLLLRFCYRNLFDDPSSNFFDPLSDDGLRVSRTRISAVNRYLEATLFDTVAEQDSDQPKMPILRRWPKRLCLGIVSDPTRHGHDEDSLTRTLSSLRSGLTSNDRESMHMVILLATESRTDHFAFGKPWLPRLVDEVLVYGRSNEDNTTIPGLQTYTEVDTDSNLIAPAQREASQERYRLGHSVLFEACRRTQASYLALVEPGFVATHDWHSRLASAFTQANKAARTTGGDWAYIKLFYHPTPTWSAPNDSWTTRMVKWTLIYITAVLIGTGLSKWGFYRRKVTARSLWQESMPLLTLVVWVPPFVGLFYMAGGAHAFQLHFWPYVGGIRELSQEVCCEHGMAFQQRHFEDVTKMFKALPSDLEVADILDQLAATRGLSRWVMDPAIAL</sequence>
<keyword evidence="1" id="KW-0472">Membrane</keyword>
<protein>
    <recommendedName>
        <fullName evidence="4">Integral membrane protein</fullName>
    </recommendedName>
</protein>
<organism evidence="2 3">
    <name type="scientific">Immersiella caudata</name>
    <dbReference type="NCBI Taxonomy" id="314043"/>
    <lineage>
        <taxon>Eukaryota</taxon>
        <taxon>Fungi</taxon>
        <taxon>Dikarya</taxon>
        <taxon>Ascomycota</taxon>
        <taxon>Pezizomycotina</taxon>
        <taxon>Sordariomycetes</taxon>
        <taxon>Sordariomycetidae</taxon>
        <taxon>Sordariales</taxon>
        <taxon>Lasiosphaeriaceae</taxon>
        <taxon>Immersiella</taxon>
    </lineage>
</organism>
<evidence type="ECO:0000313" key="2">
    <source>
        <dbReference type="EMBL" id="KAK0611336.1"/>
    </source>
</evidence>